<evidence type="ECO:0000313" key="5">
    <source>
        <dbReference type="Proteomes" id="UP000289340"/>
    </source>
</evidence>
<gene>
    <name evidence="4" type="ORF">D0Y65_018044</name>
</gene>
<feature type="region of interest" description="Disordered" evidence="3">
    <location>
        <begin position="35"/>
        <end position="58"/>
    </location>
</feature>
<accession>A0A445JXI6</accession>
<name>A0A445JXI6_GLYSO</name>
<proteinExistence type="predicted"/>
<dbReference type="Proteomes" id="UP000289340">
    <property type="component" value="Chromosome 7"/>
</dbReference>
<keyword evidence="2" id="KW-0963">Cytoplasm</keyword>
<dbReference type="AlphaFoldDB" id="A0A445JXI6"/>
<evidence type="ECO:0000256" key="1">
    <source>
        <dbReference type="ARBA" id="ARBA00004496"/>
    </source>
</evidence>
<comment type="subcellular location">
    <subcellularLocation>
        <location evidence="1">Cytoplasm</location>
    </subcellularLocation>
</comment>
<dbReference type="PANTHER" id="PTHR22999">
    <property type="entry name" value="PX SERINE/THREONINE KINASE PXK"/>
    <property type="match status" value="1"/>
</dbReference>
<sequence length="137" mass="15869">KEFSSETDHRVDEVKDFNKYKDSLKRFSSASLVGIQTHEGGSPRSEFHTAESEKHGEGFLGKSSFDMVFRREAHVVPKLQCRVLGAYFEKLGSTSFAVYSIVVTDGQEKTWNFERLHRHLKDIPNYVFHLPPKRIFF</sequence>
<protein>
    <submittedName>
        <fullName evidence="4">Uncharacterized protein</fullName>
    </submittedName>
</protein>
<feature type="compositionally biased region" description="Basic and acidic residues" evidence="3">
    <location>
        <begin position="45"/>
        <end position="57"/>
    </location>
</feature>
<evidence type="ECO:0000313" key="4">
    <source>
        <dbReference type="EMBL" id="RZC03214.1"/>
    </source>
</evidence>
<dbReference type="PANTHER" id="PTHR22999:SF42">
    <property type="entry name" value="SORTING NEXIN CARBOXY-TERMINAL PROTEIN"/>
    <property type="match status" value="1"/>
</dbReference>
<organism evidence="4 5">
    <name type="scientific">Glycine soja</name>
    <name type="common">Wild soybean</name>
    <dbReference type="NCBI Taxonomy" id="3848"/>
    <lineage>
        <taxon>Eukaryota</taxon>
        <taxon>Viridiplantae</taxon>
        <taxon>Streptophyta</taxon>
        <taxon>Embryophyta</taxon>
        <taxon>Tracheophyta</taxon>
        <taxon>Spermatophyta</taxon>
        <taxon>Magnoliopsida</taxon>
        <taxon>eudicotyledons</taxon>
        <taxon>Gunneridae</taxon>
        <taxon>Pentapetalae</taxon>
        <taxon>rosids</taxon>
        <taxon>fabids</taxon>
        <taxon>Fabales</taxon>
        <taxon>Fabaceae</taxon>
        <taxon>Papilionoideae</taxon>
        <taxon>50 kb inversion clade</taxon>
        <taxon>NPAAA clade</taxon>
        <taxon>indigoferoid/millettioid clade</taxon>
        <taxon>Phaseoleae</taxon>
        <taxon>Glycine</taxon>
        <taxon>Glycine subgen. Soja</taxon>
    </lineage>
</organism>
<evidence type="ECO:0000256" key="2">
    <source>
        <dbReference type="ARBA" id="ARBA00022490"/>
    </source>
</evidence>
<evidence type="ECO:0000256" key="3">
    <source>
        <dbReference type="SAM" id="MobiDB-lite"/>
    </source>
</evidence>
<reference evidence="4 5" key="1">
    <citation type="submission" date="2018-09" db="EMBL/GenBank/DDBJ databases">
        <title>A high-quality reference genome of wild soybean provides a powerful tool to mine soybean genomes.</title>
        <authorList>
            <person name="Xie M."/>
            <person name="Chung C.Y.L."/>
            <person name="Li M.-W."/>
            <person name="Wong F.-L."/>
            <person name="Chan T.-F."/>
            <person name="Lam H.-M."/>
        </authorList>
    </citation>
    <scope>NUCLEOTIDE SEQUENCE [LARGE SCALE GENOMIC DNA]</scope>
    <source>
        <strain evidence="5">cv. W05</strain>
        <tissue evidence="4">Hypocotyl of etiolated seedlings</tissue>
    </source>
</reference>
<dbReference type="EMBL" id="QZWG01000007">
    <property type="protein sequence ID" value="RZC03214.1"/>
    <property type="molecule type" value="Genomic_DNA"/>
</dbReference>
<dbReference type="InterPro" id="IPR051837">
    <property type="entry name" value="SortingNexin/PXDomain-PKLike"/>
</dbReference>
<dbReference type="GO" id="GO:0005737">
    <property type="term" value="C:cytoplasm"/>
    <property type="evidence" value="ECO:0007669"/>
    <property type="project" value="UniProtKB-SubCell"/>
</dbReference>
<feature type="non-terminal residue" evidence="4">
    <location>
        <position position="1"/>
    </location>
</feature>
<comment type="caution">
    <text evidence="4">The sequence shown here is derived from an EMBL/GenBank/DDBJ whole genome shotgun (WGS) entry which is preliminary data.</text>
</comment>
<keyword evidence="5" id="KW-1185">Reference proteome</keyword>